<keyword evidence="1" id="KW-0233">DNA recombination</keyword>
<dbReference type="GO" id="GO:0006310">
    <property type="term" value="P:DNA recombination"/>
    <property type="evidence" value="ECO:0007669"/>
    <property type="project" value="UniProtKB-KW"/>
</dbReference>
<accession>A0A178MUH7</accession>
<dbReference type="GO" id="GO:0015074">
    <property type="term" value="P:DNA integration"/>
    <property type="evidence" value="ECO:0007669"/>
    <property type="project" value="InterPro"/>
</dbReference>
<name>A0A178MUH7_9PROT</name>
<dbReference type="InterPro" id="IPR011010">
    <property type="entry name" value="DNA_brk_join_enz"/>
</dbReference>
<feature type="domain" description="Tyr recombinase" evidence="2">
    <location>
        <begin position="156"/>
        <end position="327"/>
    </location>
</feature>
<dbReference type="GO" id="GO:0003677">
    <property type="term" value="F:DNA binding"/>
    <property type="evidence" value="ECO:0007669"/>
    <property type="project" value="InterPro"/>
</dbReference>
<proteinExistence type="predicted"/>
<evidence type="ECO:0000259" key="2">
    <source>
        <dbReference type="PROSITE" id="PS51898"/>
    </source>
</evidence>
<protein>
    <recommendedName>
        <fullName evidence="2">Tyr recombinase domain-containing protein</fullName>
    </recommendedName>
</protein>
<dbReference type="Proteomes" id="UP000078428">
    <property type="component" value="Unassembled WGS sequence"/>
</dbReference>
<dbReference type="STRING" id="1285242.A6A04_13250"/>
<reference evidence="3 4" key="1">
    <citation type="submission" date="2016-04" db="EMBL/GenBank/DDBJ databases">
        <title>Draft genome sequence of freshwater magnetotactic bacteria Magnetospirillum marisnigri SP-1 and Magnetospirillum moscoviense BB-1.</title>
        <authorList>
            <person name="Koziaeva V."/>
            <person name="Dziuba M.V."/>
            <person name="Ivanov T.M."/>
            <person name="Kuznetsov B."/>
            <person name="Grouzdev D.S."/>
        </authorList>
    </citation>
    <scope>NUCLEOTIDE SEQUENCE [LARGE SCALE GENOMIC DNA]</scope>
    <source>
        <strain evidence="3 4">SP-1</strain>
    </source>
</reference>
<dbReference type="InterPro" id="IPR013762">
    <property type="entry name" value="Integrase-like_cat_sf"/>
</dbReference>
<gene>
    <name evidence="3" type="ORF">A6A04_13250</name>
</gene>
<evidence type="ECO:0000313" key="4">
    <source>
        <dbReference type="Proteomes" id="UP000078428"/>
    </source>
</evidence>
<dbReference type="Gene3D" id="1.10.443.10">
    <property type="entry name" value="Intergrase catalytic core"/>
    <property type="match status" value="1"/>
</dbReference>
<dbReference type="SUPFAM" id="SSF56349">
    <property type="entry name" value="DNA breaking-rejoining enzymes"/>
    <property type="match status" value="1"/>
</dbReference>
<evidence type="ECO:0000313" key="3">
    <source>
        <dbReference type="EMBL" id="OAN53854.1"/>
    </source>
</evidence>
<organism evidence="3 4">
    <name type="scientific">Paramagnetospirillum marisnigri</name>
    <dbReference type="NCBI Taxonomy" id="1285242"/>
    <lineage>
        <taxon>Bacteria</taxon>
        <taxon>Pseudomonadati</taxon>
        <taxon>Pseudomonadota</taxon>
        <taxon>Alphaproteobacteria</taxon>
        <taxon>Rhodospirillales</taxon>
        <taxon>Magnetospirillaceae</taxon>
        <taxon>Paramagnetospirillum</taxon>
    </lineage>
</organism>
<dbReference type="InterPro" id="IPR002104">
    <property type="entry name" value="Integrase_catalytic"/>
</dbReference>
<dbReference type="AlphaFoldDB" id="A0A178MUH7"/>
<evidence type="ECO:0000256" key="1">
    <source>
        <dbReference type="ARBA" id="ARBA00023172"/>
    </source>
</evidence>
<sequence length="372" mass="41769">MPRKPNSDANPHLVRVSGRRAWYIRWTEPGSRRSQILSTGTEDEAEARLVLADFKIARNAPPPSPTVAWYLTERAKDFMVDGPNGRRVEPRITSFHKPLIAFFGDYRPDQISDGLLRQYVETRPHSSARREMEELRAAIPEKLRICDFPLPAPRPPREWFLTRDQAKRLMERAHAYHIRLFLLIAMTTGQRTGSILGLTWDRVLWESGVLDFRDPTRGENKKRRGVCPVDSRVIDALREAHGIAVTPFVVEHGSSGIASISTGFRRAAKAADIPEASPHILKHSVISWLAMDGWTVDAIADFTSTDEKTVKRIYRKVNPGYLRELATSLGDGLMGDGKSVGFSAPKRDKSKQRALLSKTAKSANALKMLGGR</sequence>
<dbReference type="PROSITE" id="PS51898">
    <property type="entry name" value="TYR_RECOMBINASE"/>
    <property type="match status" value="1"/>
</dbReference>
<dbReference type="EMBL" id="LWQT01000038">
    <property type="protein sequence ID" value="OAN53854.1"/>
    <property type="molecule type" value="Genomic_DNA"/>
</dbReference>
<dbReference type="Pfam" id="PF00589">
    <property type="entry name" value="Phage_integrase"/>
    <property type="match status" value="1"/>
</dbReference>
<keyword evidence="4" id="KW-1185">Reference proteome</keyword>
<comment type="caution">
    <text evidence="3">The sequence shown here is derived from an EMBL/GenBank/DDBJ whole genome shotgun (WGS) entry which is preliminary data.</text>
</comment>